<dbReference type="InterPro" id="IPR000551">
    <property type="entry name" value="MerR-type_HTH_dom"/>
</dbReference>
<dbReference type="PANTHER" id="PTHR30204:SF92">
    <property type="entry name" value="HTH-TYPE TRANSCRIPTIONAL REGULATOR ZNTR"/>
    <property type="match status" value="1"/>
</dbReference>
<feature type="non-terminal residue" evidence="3">
    <location>
        <position position="118"/>
    </location>
</feature>
<comment type="caution">
    <text evidence="3">The sequence shown here is derived from an EMBL/GenBank/DDBJ whole genome shotgun (WGS) entry which is preliminary data.</text>
</comment>
<accession>A0A6L5EH27</accession>
<dbReference type="RefSeq" id="WP_152754662.1">
    <property type="nucleotide sequence ID" value="NZ_WHIY01000080.1"/>
</dbReference>
<dbReference type="Proteomes" id="UP000475079">
    <property type="component" value="Unassembled WGS sequence"/>
</dbReference>
<dbReference type="PROSITE" id="PS50937">
    <property type="entry name" value="HTH_MERR_2"/>
    <property type="match status" value="1"/>
</dbReference>
<evidence type="ECO:0000259" key="2">
    <source>
        <dbReference type="PROSITE" id="PS50937"/>
    </source>
</evidence>
<dbReference type="GO" id="GO:0046872">
    <property type="term" value="F:metal ion binding"/>
    <property type="evidence" value="ECO:0007669"/>
    <property type="project" value="InterPro"/>
</dbReference>
<dbReference type="GO" id="GO:0003700">
    <property type="term" value="F:DNA-binding transcription factor activity"/>
    <property type="evidence" value="ECO:0007669"/>
    <property type="project" value="InterPro"/>
</dbReference>
<protein>
    <submittedName>
        <fullName evidence="3">Cd(II)/Pb(II)-responsive transcriptional regulator</fullName>
    </submittedName>
</protein>
<name>A0A6L5EH27_9ENTR</name>
<dbReference type="EMBL" id="WHIY01000080">
    <property type="protein sequence ID" value="MPQ54792.1"/>
    <property type="molecule type" value="Genomic_DNA"/>
</dbReference>
<reference evidence="3 4" key="1">
    <citation type="submission" date="2019-10" db="EMBL/GenBank/DDBJ databases">
        <title>Characterization of a new Citrobacter species.</title>
        <authorList>
            <person name="Goncalves Ribeiro T."/>
            <person name="Izdebski R."/>
            <person name="Urbanowicz P."/>
            <person name="Carmeli Y."/>
            <person name="Gniadkowski M."/>
            <person name="Peixe L."/>
        </authorList>
    </citation>
    <scope>NUCLEOTIDE SEQUENCE [LARGE SCALE GENOMIC DNA]</scope>
    <source>
        <strain evidence="3 4">NMI7905_11</strain>
    </source>
</reference>
<dbReference type="GO" id="GO:0003677">
    <property type="term" value="F:DNA binding"/>
    <property type="evidence" value="ECO:0007669"/>
    <property type="project" value="UniProtKB-KW"/>
</dbReference>
<sequence>MRIGQLAQLVGVETQTIRFYEQQGLLPPPDRQDNGYRVYTEKHGEGLAFIRRCRILGLSLAEIHELQSYQDDPHQPCTAVNALLDDHISHVRSQITALQALEKQLVSLRASCNDDREV</sequence>
<feature type="domain" description="HTH merR-type" evidence="2">
    <location>
        <begin position="1"/>
        <end position="69"/>
    </location>
</feature>
<evidence type="ECO:0000313" key="3">
    <source>
        <dbReference type="EMBL" id="MPQ54792.1"/>
    </source>
</evidence>
<keyword evidence="1" id="KW-0238">DNA-binding</keyword>
<dbReference type="SMART" id="SM00422">
    <property type="entry name" value="HTH_MERR"/>
    <property type="match status" value="1"/>
</dbReference>
<dbReference type="CDD" id="cd04784">
    <property type="entry name" value="HTH_CadR-PbrR"/>
    <property type="match status" value="1"/>
</dbReference>
<dbReference type="PANTHER" id="PTHR30204">
    <property type="entry name" value="REDOX-CYCLING DRUG-SENSING TRANSCRIPTIONAL ACTIVATOR SOXR"/>
    <property type="match status" value="1"/>
</dbReference>
<dbReference type="SUPFAM" id="SSF46955">
    <property type="entry name" value="Putative DNA-binding domain"/>
    <property type="match status" value="1"/>
</dbReference>
<dbReference type="Gene3D" id="1.10.1660.10">
    <property type="match status" value="1"/>
</dbReference>
<evidence type="ECO:0000313" key="4">
    <source>
        <dbReference type="Proteomes" id="UP000475079"/>
    </source>
</evidence>
<keyword evidence="4" id="KW-1185">Reference proteome</keyword>
<dbReference type="PRINTS" id="PR00040">
    <property type="entry name" value="HTHMERR"/>
</dbReference>
<organism evidence="3 4">
    <name type="scientific">Citrobacter telavivensis</name>
    <dbReference type="NCBI Taxonomy" id="2653932"/>
    <lineage>
        <taxon>Bacteria</taxon>
        <taxon>Pseudomonadati</taxon>
        <taxon>Pseudomonadota</taxon>
        <taxon>Gammaproteobacteria</taxon>
        <taxon>Enterobacterales</taxon>
        <taxon>Enterobacteriaceae</taxon>
        <taxon>Citrobacter</taxon>
    </lineage>
</organism>
<dbReference type="InterPro" id="IPR009061">
    <property type="entry name" value="DNA-bd_dom_put_sf"/>
</dbReference>
<gene>
    <name evidence="3" type="primary">cadR</name>
    <name evidence="3" type="ORF">GBB84_28525</name>
</gene>
<proteinExistence type="predicted"/>
<evidence type="ECO:0000256" key="1">
    <source>
        <dbReference type="ARBA" id="ARBA00023125"/>
    </source>
</evidence>
<dbReference type="InterPro" id="IPR047057">
    <property type="entry name" value="MerR_fam"/>
</dbReference>
<dbReference type="Pfam" id="PF13411">
    <property type="entry name" value="MerR_1"/>
    <property type="match status" value="1"/>
</dbReference>
<dbReference type="NCBIfam" id="TIGR02047">
    <property type="entry name" value="CadR-PbrR"/>
    <property type="match status" value="1"/>
</dbReference>
<dbReference type="AlphaFoldDB" id="A0A6L5EH27"/>
<dbReference type="GO" id="GO:0045893">
    <property type="term" value="P:positive regulation of DNA-templated transcription"/>
    <property type="evidence" value="ECO:0007669"/>
    <property type="project" value="InterPro"/>
</dbReference>
<dbReference type="InterPro" id="IPR011791">
    <property type="entry name" value="CadR-PbrR"/>
</dbReference>